<dbReference type="AlphaFoldDB" id="A0A8J2N2H5"/>
<name>A0A8J2N2H5_9PLEO</name>
<reference evidence="2" key="1">
    <citation type="submission" date="2021-05" db="EMBL/GenBank/DDBJ databases">
        <authorList>
            <person name="Stam R."/>
        </authorList>
    </citation>
    <scope>NUCLEOTIDE SEQUENCE</scope>
    <source>
        <strain evidence="2">CS162</strain>
    </source>
</reference>
<evidence type="ECO:0000313" key="2">
    <source>
        <dbReference type="EMBL" id="CAG5178409.1"/>
    </source>
</evidence>
<sequence length="411" mass="44848">MSTFMKHKSIPATFNEKEPAATTKSPRPTSAPYPNFSKPLAKETAPTTEPKLVAAEELQARIKAARRSRTVTQPLPEAVRRKLDPSSDLIHPALRARSGVTPNPKRPTSHRPKSREDLSIDAVIRRLSMEVDGQNSTRGRHLSEDIPPVPTLPAFPPAASYRPRPRQTASRRSSMTMRRSPLSNVSSPDDSAETSSHTSRRTSASSRTSKSEESKDGNDDNDEMVRVISTQTSKARLAKRNHISEPQAASQPPPSILRSTSQRAKTKTEALCSSIIDTRKEDPWGGDGYLSTILRAVKMQDATDYSEDDTRTEFPAALDYATSAQRELLIREQSAALIRTAQGISTLVRDLQELWLFGGLDTLSDPADEEANRTKALAVAEMIEALAKQGPGGAKQDEAGATKKGETYGGA</sequence>
<protein>
    <submittedName>
        <fullName evidence="2">Uncharacterized protein</fullName>
    </submittedName>
</protein>
<feature type="compositionally biased region" description="Basic and acidic residues" evidence="1">
    <location>
        <begin position="114"/>
        <end position="129"/>
    </location>
</feature>
<dbReference type="OrthoDB" id="5225441at2759"/>
<accession>A0A8J2N2H5</accession>
<keyword evidence="3" id="KW-1185">Reference proteome</keyword>
<evidence type="ECO:0000313" key="3">
    <source>
        <dbReference type="Proteomes" id="UP000676310"/>
    </source>
</evidence>
<feature type="region of interest" description="Disordered" evidence="1">
    <location>
        <begin position="1"/>
        <end position="49"/>
    </location>
</feature>
<feature type="region of interest" description="Disordered" evidence="1">
    <location>
        <begin position="64"/>
        <end position="264"/>
    </location>
</feature>
<dbReference type="GeneID" id="67020823"/>
<comment type="caution">
    <text evidence="2">The sequence shown here is derived from an EMBL/GenBank/DDBJ whole genome shotgun (WGS) entry which is preliminary data.</text>
</comment>
<evidence type="ECO:0000256" key="1">
    <source>
        <dbReference type="SAM" id="MobiDB-lite"/>
    </source>
</evidence>
<dbReference type="Proteomes" id="UP000676310">
    <property type="component" value="Unassembled WGS sequence"/>
</dbReference>
<organism evidence="2 3">
    <name type="scientific">Alternaria atra</name>
    <dbReference type="NCBI Taxonomy" id="119953"/>
    <lineage>
        <taxon>Eukaryota</taxon>
        <taxon>Fungi</taxon>
        <taxon>Dikarya</taxon>
        <taxon>Ascomycota</taxon>
        <taxon>Pezizomycotina</taxon>
        <taxon>Dothideomycetes</taxon>
        <taxon>Pleosporomycetidae</taxon>
        <taxon>Pleosporales</taxon>
        <taxon>Pleosporineae</taxon>
        <taxon>Pleosporaceae</taxon>
        <taxon>Alternaria</taxon>
        <taxon>Alternaria sect. Ulocladioides</taxon>
    </lineage>
</organism>
<feature type="compositionally biased region" description="Basic and acidic residues" evidence="1">
    <location>
        <begin position="395"/>
        <end position="411"/>
    </location>
</feature>
<gene>
    <name evidence="2" type="ORF">ALTATR162_LOCUS8686</name>
</gene>
<feature type="compositionally biased region" description="Low complexity" evidence="1">
    <location>
        <begin position="170"/>
        <end position="180"/>
    </location>
</feature>
<dbReference type="RefSeq" id="XP_043172254.1">
    <property type="nucleotide sequence ID" value="XM_043316319.1"/>
</dbReference>
<dbReference type="EMBL" id="CAJRGZ010000023">
    <property type="protein sequence ID" value="CAG5178409.1"/>
    <property type="molecule type" value="Genomic_DNA"/>
</dbReference>
<proteinExistence type="predicted"/>
<feature type="compositionally biased region" description="Basic and acidic residues" evidence="1">
    <location>
        <begin position="209"/>
        <end position="218"/>
    </location>
</feature>
<feature type="compositionally biased region" description="Pro residues" evidence="1">
    <location>
        <begin position="147"/>
        <end position="156"/>
    </location>
</feature>
<feature type="region of interest" description="Disordered" evidence="1">
    <location>
        <begin position="388"/>
        <end position="411"/>
    </location>
</feature>
<feature type="compositionally biased region" description="Low complexity" evidence="1">
    <location>
        <begin position="193"/>
        <end position="208"/>
    </location>
</feature>